<evidence type="ECO:0000256" key="8">
    <source>
        <dbReference type="ARBA" id="ARBA00029996"/>
    </source>
</evidence>
<evidence type="ECO:0000256" key="6">
    <source>
        <dbReference type="ARBA" id="ARBA00022898"/>
    </source>
</evidence>
<dbReference type="PANTHER" id="PTHR42885">
    <property type="entry name" value="HISTIDINOL-PHOSPHATE AMINOTRANSFERASE-RELATED"/>
    <property type="match status" value="1"/>
</dbReference>
<dbReference type="GO" id="GO:0048472">
    <property type="term" value="F:threonine-phosphate decarboxylase activity"/>
    <property type="evidence" value="ECO:0007669"/>
    <property type="project" value="UniProtKB-EC"/>
</dbReference>
<keyword evidence="6" id="KW-0663">Pyridoxal phosphate</keyword>
<gene>
    <name evidence="11" type="ORF">AVDCRST_MAG78-2550</name>
</gene>
<feature type="domain" description="Aminotransferase class I/classII large" evidence="10">
    <location>
        <begin position="32"/>
        <end position="357"/>
    </location>
</feature>
<keyword evidence="7 11" id="KW-0456">Lyase</keyword>
<evidence type="ECO:0000259" key="10">
    <source>
        <dbReference type="Pfam" id="PF00155"/>
    </source>
</evidence>
<sequence length="367" mass="38521">MVRGWAASPDGRHHGAHYAEAAQALGTRSDGFLDFSANINPLGAPEAALAAGADALYGEARRYPDLHYTELRAALAGYLGVPPDWVLPTNGGAEALFLAARTAAEGPAGRKAIVLEPTFSEYAAAARAAGFEVERVVVRRPEVAFRLDFAVLDDALGGSRGAGLVFLCNPNNPTGDAVPRQEVLRVAERVREAGAVLVVDEAFADFAPRLSVASEVGEGLCVARSFTKFFAVPGLRLGCLVTEDTERVRAFQPSWPVNAVAAAVGVTAAGDKSFAEASLAEVALRRRELFSALGGVPGLTPYPGAANFLLVRGPEGLTEELARRGVLVRGCEPFLGLGPGFFRIAVRGAGENERLLEELRGVLGGMT</sequence>
<dbReference type="EC" id="4.1.1.81" evidence="4"/>
<evidence type="ECO:0000256" key="3">
    <source>
        <dbReference type="ARBA" id="ARBA00004953"/>
    </source>
</evidence>
<dbReference type="GO" id="GO:0009236">
    <property type="term" value="P:cobalamin biosynthetic process"/>
    <property type="evidence" value="ECO:0007669"/>
    <property type="project" value="UniProtKB-UniPathway"/>
</dbReference>
<dbReference type="InterPro" id="IPR015424">
    <property type="entry name" value="PyrdxlP-dep_Trfase"/>
</dbReference>
<reference evidence="11" key="1">
    <citation type="submission" date="2020-02" db="EMBL/GenBank/DDBJ databases">
        <authorList>
            <person name="Meier V. D."/>
        </authorList>
    </citation>
    <scope>NUCLEOTIDE SEQUENCE</scope>
    <source>
        <strain evidence="11">AVDCRST_MAG78</strain>
    </source>
</reference>
<comment type="catalytic activity">
    <reaction evidence="9">
        <text>O-phospho-L-threonine + H(+) = (R)-1-aminopropan-2-yl phosphate + CO2</text>
        <dbReference type="Rhea" id="RHEA:11492"/>
        <dbReference type="ChEBI" id="CHEBI:15378"/>
        <dbReference type="ChEBI" id="CHEBI:16526"/>
        <dbReference type="ChEBI" id="CHEBI:58563"/>
        <dbReference type="ChEBI" id="CHEBI:58675"/>
        <dbReference type="EC" id="4.1.1.81"/>
    </reaction>
</comment>
<evidence type="ECO:0000256" key="9">
    <source>
        <dbReference type="ARBA" id="ARBA00048531"/>
    </source>
</evidence>
<proteinExistence type="predicted"/>
<evidence type="ECO:0000256" key="7">
    <source>
        <dbReference type="ARBA" id="ARBA00023239"/>
    </source>
</evidence>
<dbReference type="GO" id="GO:0030170">
    <property type="term" value="F:pyridoxal phosphate binding"/>
    <property type="evidence" value="ECO:0007669"/>
    <property type="project" value="InterPro"/>
</dbReference>
<evidence type="ECO:0000256" key="1">
    <source>
        <dbReference type="ARBA" id="ARBA00001933"/>
    </source>
</evidence>
<comment type="cofactor">
    <cofactor evidence="1">
        <name>pyridoxal 5'-phosphate</name>
        <dbReference type="ChEBI" id="CHEBI:597326"/>
    </cofactor>
</comment>
<dbReference type="SUPFAM" id="SSF53383">
    <property type="entry name" value="PLP-dependent transferases"/>
    <property type="match status" value="1"/>
</dbReference>
<dbReference type="Gene3D" id="3.90.1150.10">
    <property type="entry name" value="Aspartate Aminotransferase, domain 1"/>
    <property type="match status" value="1"/>
</dbReference>
<dbReference type="CDD" id="cd00609">
    <property type="entry name" value="AAT_like"/>
    <property type="match status" value="1"/>
</dbReference>
<dbReference type="InterPro" id="IPR005860">
    <property type="entry name" value="CobD"/>
</dbReference>
<dbReference type="InterPro" id="IPR004839">
    <property type="entry name" value="Aminotransferase_I/II_large"/>
</dbReference>
<evidence type="ECO:0000256" key="4">
    <source>
        <dbReference type="ARBA" id="ARBA00012285"/>
    </source>
</evidence>
<dbReference type="NCBIfam" id="TIGR01140">
    <property type="entry name" value="L_thr_O3P_dcar"/>
    <property type="match status" value="1"/>
</dbReference>
<dbReference type="InterPro" id="IPR015421">
    <property type="entry name" value="PyrdxlP-dep_Trfase_major"/>
</dbReference>
<evidence type="ECO:0000256" key="2">
    <source>
        <dbReference type="ARBA" id="ARBA00003444"/>
    </source>
</evidence>
<dbReference type="PANTHER" id="PTHR42885:SF1">
    <property type="entry name" value="THREONINE-PHOSPHATE DECARBOXYLASE"/>
    <property type="match status" value="1"/>
</dbReference>
<organism evidence="11">
    <name type="scientific">uncultured Rubrobacteraceae bacterium</name>
    <dbReference type="NCBI Taxonomy" id="349277"/>
    <lineage>
        <taxon>Bacteria</taxon>
        <taxon>Bacillati</taxon>
        <taxon>Actinomycetota</taxon>
        <taxon>Rubrobacteria</taxon>
        <taxon>Rubrobacterales</taxon>
        <taxon>Rubrobacteraceae</taxon>
        <taxon>environmental samples</taxon>
    </lineage>
</organism>
<comment type="function">
    <text evidence="2">Decarboxylates L-threonine-O-3-phosphate to yield (R)-1-amino-2-propanol O-2-phosphate, the precursor for the linkage between the nucleotide loop and the corrin ring in cobalamin.</text>
</comment>
<dbReference type="Gene3D" id="3.40.640.10">
    <property type="entry name" value="Type I PLP-dependent aspartate aminotransferase-like (Major domain)"/>
    <property type="match status" value="1"/>
</dbReference>
<dbReference type="Pfam" id="PF00155">
    <property type="entry name" value="Aminotran_1_2"/>
    <property type="match status" value="1"/>
</dbReference>
<accession>A0A6J4QK00</accession>
<dbReference type="PROSITE" id="PS00105">
    <property type="entry name" value="AA_TRANSFER_CLASS_1"/>
    <property type="match status" value="1"/>
</dbReference>
<protein>
    <recommendedName>
        <fullName evidence="4">threonine-phosphate decarboxylase</fullName>
        <ecNumber evidence="4">4.1.1.81</ecNumber>
    </recommendedName>
    <alternativeName>
        <fullName evidence="8">L-threonine-O-3-phosphate decarboxylase</fullName>
    </alternativeName>
</protein>
<keyword evidence="5" id="KW-0169">Cobalamin biosynthesis</keyword>
<dbReference type="EMBL" id="CADCVB010000169">
    <property type="protein sequence ID" value="CAA9442097.1"/>
    <property type="molecule type" value="Genomic_DNA"/>
</dbReference>
<dbReference type="AlphaFoldDB" id="A0A6J4QK00"/>
<dbReference type="InterPro" id="IPR015422">
    <property type="entry name" value="PyrdxlP-dep_Trfase_small"/>
</dbReference>
<evidence type="ECO:0000256" key="5">
    <source>
        <dbReference type="ARBA" id="ARBA00022573"/>
    </source>
</evidence>
<evidence type="ECO:0000313" key="11">
    <source>
        <dbReference type="EMBL" id="CAA9442097.1"/>
    </source>
</evidence>
<dbReference type="UniPathway" id="UPA00148"/>
<dbReference type="InterPro" id="IPR004838">
    <property type="entry name" value="NHTrfase_class1_PyrdxlP-BS"/>
</dbReference>
<comment type="pathway">
    <text evidence="3">Cofactor biosynthesis; adenosylcobalamin biosynthesis.</text>
</comment>
<name>A0A6J4QK00_9ACTN</name>